<dbReference type="PANTHER" id="PTHR46405:SF9">
    <property type="entry name" value="E3 UBIQUITIN-PROTEIN LIGASE RF298"/>
    <property type="match status" value="1"/>
</dbReference>
<keyword evidence="1" id="KW-0862">Zinc</keyword>
<proteinExistence type="predicted"/>
<protein>
    <recommendedName>
        <fullName evidence="4">RING-type domain-containing protein</fullName>
    </recommendedName>
</protein>
<evidence type="ECO:0000313" key="6">
    <source>
        <dbReference type="Proteomes" id="UP000030748"/>
    </source>
</evidence>
<evidence type="ECO:0000256" key="3">
    <source>
        <dbReference type="SAM" id="MobiDB-lite"/>
    </source>
</evidence>
<dbReference type="InterPro" id="IPR046934">
    <property type="entry name" value="PIR2-like"/>
</dbReference>
<dbReference type="Proteomes" id="UP000030748">
    <property type="component" value="Unassembled WGS sequence"/>
</dbReference>
<dbReference type="Pfam" id="PF13920">
    <property type="entry name" value="zf-C3HC4_3"/>
    <property type="match status" value="1"/>
</dbReference>
<reference evidence="5 6" key="1">
    <citation type="journal article" date="2013" name="Proc. Natl. Acad. Sci. U.S.A.">
        <title>Fine-scale variation in meiotic recombination in Mimulus inferred from population shotgun sequencing.</title>
        <authorList>
            <person name="Hellsten U."/>
            <person name="Wright K.M."/>
            <person name="Jenkins J."/>
            <person name="Shu S."/>
            <person name="Yuan Y."/>
            <person name="Wessler S.R."/>
            <person name="Schmutz J."/>
            <person name="Willis J.H."/>
            <person name="Rokhsar D.S."/>
        </authorList>
    </citation>
    <scope>NUCLEOTIDE SEQUENCE [LARGE SCALE GENOMIC DNA]</scope>
    <source>
        <strain evidence="6">cv. DUN x IM62</strain>
    </source>
</reference>
<dbReference type="InterPro" id="IPR013083">
    <property type="entry name" value="Znf_RING/FYVE/PHD"/>
</dbReference>
<evidence type="ECO:0000313" key="5">
    <source>
        <dbReference type="EMBL" id="EYU38125.1"/>
    </source>
</evidence>
<dbReference type="PANTHER" id="PTHR46405">
    <property type="entry name" value="OS05G0141500 PROTEIN"/>
    <property type="match status" value="1"/>
</dbReference>
<name>A0A022RGW8_ERYGU</name>
<dbReference type="GO" id="GO:0008270">
    <property type="term" value="F:zinc ion binding"/>
    <property type="evidence" value="ECO:0007669"/>
    <property type="project" value="UniProtKB-KW"/>
</dbReference>
<feature type="region of interest" description="Disordered" evidence="3">
    <location>
        <begin position="1"/>
        <end position="20"/>
    </location>
</feature>
<feature type="compositionally biased region" description="Low complexity" evidence="3">
    <location>
        <begin position="318"/>
        <end position="332"/>
    </location>
</feature>
<dbReference type="Pfam" id="PF20235">
    <property type="entry name" value="PIR2-like_helical"/>
    <property type="match status" value="1"/>
</dbReference>
<feature type="compositionally biased region" description="Pro residues" evidence="3">
    <location>
        <begin position="345"/>
        <end position="355"/>
    </location>
</feature>
<dbReference type="InterPro" id="IPR001841">
    <property type="entry name" value="Znf_RING"/>
</dbReference>
<sequence length="720" mass="80553">MDGNSSEGAPAVVANENGKNKRKYVSQDISAEVQRLSPAEFARHEVLEEIENALKMLKSNMESSEEDQENSSIEKHEDQLADWDDPIACRLEELLTKGLSAIFCSAMKKLVENGHTKETAEWAVLNCSFYHGSKDVVSNIVEGATELLKLKKNFIKTEKYVFEGLPSLVDYTLLEMVHVLLEIRPAWSIVEAMWWLLVNDLNLANACVVLRQEGKSETSATTSESDCDTLDNLKAPAQSSQPERSPALEVAKGKFLMPPPNVVAADEKLGGGRKGMSANSKRDMLRQKAIHFEKNTKGRLSKGAFKAKVSVNKSQPGSSSSSSSSSKSQSTSANKDPVFALPANTKPPPPPYPPKDYPHKPHYYASMPFDEILHKYIPKDDKDKVVLKLVSHKEALEKEIKGWDDWVKEKLMQATTRLAKDKSELKLLKQEKEELEKFNKEMQTLEEGTAKRLSEMQNALDNTLGQIELANLSVRRLEEENLELKKMMEDARLKALASANDLLEARRREQEILKKLQSCETEKGLLVEELTCLKRKNAEQGEGLGKAKERQNQIKVLLKQGEKEKLKASAELDFLRGKNKELNDRTEMQADSINQTAEKNKQALQAKIENHESMISKLRLESDKLKIAALSVGYGNSLSDQNASALQKIGKRLVVGDGDGNRDRECVLCMSEEISVLFLPCMHLTVCVHCNELLEKDGTKDCPSCRAKIDKRIPVGFFEG</sequence>
<evidence type="ECO:0000259" key="4">
    <source>
        <dbReference type="PROSITE" id="PS50089"/>
    </source>
</evidence>
<dbReference type="PROSITE" id="PS50089">
    <property type="entry name" value="ZF_RING_2"/>
    <property type="match status" value="1"/>
</dbReference>
<keyword evidence="1" id="KW-0863">Zinc-finger</keyword>
<evidence type="ECO:0000256" key="2">
    <source>
        <dbReference type="SAM" id="Coils"/>
    </source>
</evidence>
<dbReference type="InterPro" id="IPR046527">
    <property type="entry name" value="PIR2-like_helical"/>
</dbReference>
<evidence type="ECO:0000256" key="1">
    <source>
        <dbReference type="PROSITE-ProRule" id="PRU00175"/>
    </source>
</evidence>
<dbReference type="Gene3D" id="3.30.40.10">
    <property type="entry name" value="Zinc/RING finger domain, C3HC4 (zinc finger)"/>
    <property type="match status" value="1"/>
</dbReference>
<dbReference type="SUPFAM" id="SSF57850">
    <property type="entry name" value="RING/U-box"/>
    <property type="match status" value="1"/>
</dbReference>
<dbReference type="CDD" id="cd23128">
    <property type="entry name" value="RING-HC_MIP1-like"/>
    <property type="match status" value="1"/>
</dbReference>
<feature type="compositionally biased region" description="Basic and acidic residues" evidence="3">
    <location>
        <begin position="280"/>
        <end position="296"/>
    </location>
</feature>
<feature type="domain" description="RING-type" evidence="4">
    <location>
        <begin position="666"/>
        <end position="706"/>
    </location>
</feature>
<feature type="coiled-coil region" evidence="2">
    <location>
        <begin position="558"/>
        <end position="628"/>
    </location>
</feature>
<gene>
    <name evidence="5" type="ORF">MIMGU_mgv1a002059mg</name>
</gene>
<feature type="region of interest" description="Disordered" evidence="3">
    <location>
        <begin position="218"/>
        <end position="245"/>
    </location>
</feature>
<dbReference type="EMBL" id="KI630506">
    <property type="protein sequence ID" value="EYU38125.1"/>
    <property type="molecule type" value="Genomic_DNA"/>
</dbReference>
<dbReference type="eggNOG" id="ENOG502SB0J">
    <property type="taxonomic scope" value="Eukaryota"/>
</dbReference>
<keyword evidence="6" id="KW-1185">Reference proteome</keyword>
<feature type="region of interest" description="Disordered" evidence="3">
    <location>
        <begin position="264"/>
        <end position="357"/>
    </location>
</feature>
<keyword evidence="2" id="KW-0175">Coiled coil</keyword>
<feature type="coiled-coil region" evidence="2">
    <location>
        <begin position="411"/>
        <end position="522"/>
    </location>
</feature>
<keyword evidence="1" id="KW-0479">Metal-binding</keyword>
<accession>A0A022RGW8</accession>
<organism evidence="5 6">
    <name type="scientific">Erythranthe guttata</name>
    <name type="common">Yellow monkey flower</name>
    <name type="synonym">Mimulus guttatus</name>
    <dbReference type="NCBI Taxonomy" id="4155"/>
    <lineage>
        <taxon>Eukaryota</taxon>
        <taxon>Viridiplantae</taxon>
        <taxon>Streptophyta</taxon>
        <taxon>Embryophyta</taxon>
        <taxon>Tracheophyta</taxon>
        <taxon>Spermatophyta</taxon>
        <taxon>Magnoliopsida</taxon>
        <taxon>eudicotyledons</taxon>
        <taxon>Gunneridae</taxon>
        <taxon>Pentapetalae</taxon>
        <taxon>asterids</taxon>
        <taxon>lamiids</taxon>
        <taxon>Lamiales</taxon>
        <taxon>Phrymaceae</taxon>
        <taxon>Erythranthe</taxon>
    </lineage>
</organism>
<dbReference type="AlphaFoldDB" id="A0A022RGW8"/>